<name>A0A8X6UCU0_NEPPI</name>
<evidence type="ECO:0000313" key="2">
    <source>
        <dbReference type="Proteomes" id="UP000887013"/>
    </source>
</evidence>
<comment type="caution">
    <text evidence="1">The sequence shown here is derived from an EMBL/GenBank/DDBJ whole genome shotgun (WGS) entry which is preliminary data.</text>
</comment>
<sequence length="118" mass="13006">MDFLEEINVVRLAKVKIDNGIFLRLMHRLFPLKISQSEDDPLPGGDLLYKQAFQRQSAFLAAGPEQPTQDVASASSVVTRTGRVIMPSQRLDLSLSSSEFPTLMMGECSILLQATPPS</sequence>
<accession>A0A8X6UCU0</accession>
<dbReference type="OrthoDB" id="6428719at2759"/>
<proteinExistence type="predicted"/>
<organism evidence="1 2">
    <name type="scientific">Nephila pilipes</name>
    <name type="common">Giant wood spider</name>
    <name type="synonym">Nephila maculata</name>
    <dbReference type="NCBI Taxonomy" id="299642"/>
    <lineage>
        <taxon>Eukaryota</taxon>
        <taxon>Metazoa</taxon>
        <taxon>Ecdysozoa</taxon>
        <taxon>Arthropoda</taxon>
        <taxon>Chelicerata</taxon>
        <taxon>Arachnida</taxon>
        <taxon>Araneae</taxon>
        <taxon>Araneomorphae</taxon>
        <taxon>Entelegynae</taxon>
        <taxon>Araneoidea</taxon>
        <taxon>Nephilidae</taxon>
        <taxon>Nephila</taxon>
    </lineage>
</organism>
<keyword evidence="2" id="KW-1185">Reference proteome</keyword>
<gene>
    <name evidence="1" type="ORF">NPIL_384921</name>
</gene>
<dbReference type="Proteomes" id="UP000887013">
    <property type="component" value="Unassembled WGS sequence"/>
</dbReference>
<dbReference type="AlphaFoldDB" id="A0A8X6UCU0"/>
<reference evidence="1" key="1">
    <citation type="submission" date="2020-08" db="EMBL/GenBank/DDBJ databases">
        <title>Multicomponent nature underlies the extraordinary mechanical properties of spider dragline silk.</title>
        <authorList>
            <person name="Kono N."/>
            <person name="Nakamura H."/>
            <person name="Mori M."/>
            <person name="Yoshida Y."/>
            <person name="Ohtoshi R."/>
            <person name="Malay A.D."/>
            <person name="Moran D.A.P."/>
            <person name="Tomita M."/>
            <person name="Numata K."/>
            <person name="Arakawa K."/>
        </authorList>
    </citation>
    <scope>NUCLEOTIDE SEQUENCE</scope>
</reference>
<evidence type="ECO:0000313" key="1">
    <source>
        <dbReference type="EMBL" id="GFU18230.1"/>
    </source>
</evidence>
<protein>
    <submittedName>
        <fullName evidence="1">Uncharacterized protein</fullName>
    </submittedName>
</protein>
<dbReference type="EMBL" id="BMAW01126774">
    <property type="protein sequence ID" value="GFU18230.1"/>
    <property type="molecule type" value="Genomic_DNA"/>
</dbReference>